<accession>A0A0D8X8V3</accession>
<proteinExistence type="predicted"/>
<evidence type="ECO:0000313" key="2">
    <source>
        <dbReference type="Proteomes" id="UP000053766"/>
    </source>
</evidence>
<organism evidence="1 2">
    <name type="scientific">Dictyocaulus viviparus</name>
    <name type="common">Bovine lungworm</name>
    <dbReference type="NCBI Taxonomy" id="29172"/>
    <lineage>
        <taxon>Eukaryota</taxon>
        <taxon>Metazoa</taxon>
        <taxon>Ecdysozoa</taxon>
        <taxon>Nematoda</taxon>
        <taxon>Chromadorea</taxon>
        <taxon>Rhabditida</taxon>
        <taxon>Rhabditina</taxon>
        <taxon>Rhabditomorpha</taxon>
        <taxon>Strongyloidea</taxon>
        <taxon>Metastrongylidae</taxon>
        <taxon>Dictyocaulus</taxon>
    </lineage>
</organism>
<protein>
    <submittedName>
        <fullName evidence="1">Uncharacterized protein</fullName>
    </submittedName>
</protein>
<reference evidence="2" key="2">
    <citation type="journal article" date="2016" name="Sci. Rep.">
        <title>Dictyocaulus viviparus genome, variome and transcriptome elucidate lungworm biology and support future intervention.</title>
        <authorList>
            <person name="McNulty S.N."/>
            <person name="Strube C."/>
            <person name="Rosa B.A."/>
            <person name="Martin J.C."/>
            <person name="Tyagi R."/>
            <person name="Choi Y.J."/>
            <person name="Wang Q."/>
            <person name="Hallsworth Pepin K."/>
            <person name="Zhang X."/>
            <person name="Ozersky P."/>
            <person name="Wilson R.K."/>
            <person name="Sternberg P.W."/>
            <person name="Gasser R.B."/>
            <person name="Mitreva M."/>
        </authorList>
    </citation>
    <scope>NUCLEOTIDE SEQUENCE [LARGE SCALE GENOMIC DNA]</scope>
    <source>
        <strain evidence="2">HannoverDv2000</strain>
    </source>
</reference>
<reference evidence="1 2" key="1">
    <citation type="submission" date="2013-11" db="EMBL/GenBank/DDBJ databases">
        <title>Draft genome of the bovine lungworm Dictyocaulus viviparus.</title>
        <authorList>
            <person name="Mitreva M."/>
        </authorList>
    </citation>
    <scope>NUCLEOTIDE SEQUENCE [LARGE SCALE GENOMIC DNA]</scope>
    <source>
        <strain evidence="1 2">HannoverDv2000</strain>
    </source>
</reference>
<gene>
    <name evidence="1" type="ORF">DICVIV_13046</name>
</gene>
<keyword evidence="2" id="KW-1185">Reference proteome</keyword>
<evidence type="ECO:0000313" key="1">
    <source>
        <dbReference type="EMBL" id="KJH40988.1"/>
    </source>
</evidence>
<dbReference type="Proteomes" id="UP000053766">
    <property type="component" value="Unassembled WGS sequence"/>
</dbReference>
<dbReference type="AlphaFoldDB" id="A0A0D8X8V3"/>
<name>A0A0D8X8V3_DICVI</name>
<sequence>MKKIIEQPQHLTKFVTLVCNHQSDSGEIMHFFANEQRKSMTWIIYLTAPLHCFMKSLSLHATCFSYV</sequence>
<dbReference type="EMBL" id="KN716939">
    <property type="protein sequence ID" value="KJH40988.1"/>
    <property type="molecule type" value="Genomic_DNA"/>
</dbReference>